<keyword evidence="1" id="KW-0547">Nucleotide-binding</keyword>
<reference evidence="4" key="1">
    <citation type="submission" date="2021-02" db="EMBL/GenBank/DDBJ databases">
        <authorList>
            <person name="Dougan E. K."/>
            <person name="Rhodes N."/>
            <person name="Thang M."/>
            <person name="Chan C."/>
        </authorList>
    </citation>
    <scope>NUCLEOTIDE SEQUENCE</scope>
</reference>
<dbReference type="PANTHER" id="PTHR21621:SF0">
    <property type="entry name" value="BETA-CITRYLGLUTAMATE SYNTHASE B-RELATED"/>
    <property type="match status" value="1"/>
</dbReference>
<keyword evidence="2" id="KW-0812">Transmembrane</keyword>
<accession>A0A813HH69</accession>
<proteinExistence type="predicted"/>
<protein>
    <recommendedName>
        <fullName evidence="3">ATP-grasp domain-containing protein</fullName>
    </recommendedName>
</protein>
<dbReference type="GO" id="GO:0005524">
    <property type="term" value="F:ATP binding"/>
    <property type="evidence" value="ECO:0007669"/>
    <property type="project" value="UniProtKB-UniRule"/>
</dbReference>
<keyword evidence="1" id="KW-0067">ATP-binding</keyword>
<feature type="transmembrane region" description="Helical" evidence="2">
    <location>
        <begin position="725"/>
        <end position="747"/>
    </location>
</feature>
<feature type="transmembrane region" description="Helical" evidence="2">
    <location>
        <begin position="694"/>
        <end position="718"/>
    </location>
</feature>
<dbReference type="GO" id="GO:0046872">
    <property type="term" value="F:metal ion binding"/>
    <property type="evidence" value="ECO:0007669"/>
    <property type="project" value="InterPro"/>
</dbReference>
<dbReference type="EMBL" id="CAJNNV010031555">
    <property type="protein sequence ID" value="CAE8636818.1"/>
    <property type="molecule type" value="Genomic_DNA"/>
</dbReference>
<evidence type="ECO:0000313" key="4">
    <source>
        <dbReference type="EMBL" id="CAE8636818.1"/>
    </source>
</evidence>
<dbReference type="Gene3D" id="3.30.470.20">
    <property type="entry name" value="ATP-grasp fold, B domain"/>
    <property type="match status" value="1"/>
</dbReference>
<evidence type="ECO:0000256" key="2">
    <source>
        <dbReference type="SAM" id="Phobius"/>
    </source>
</evidence>
<dbReference type="GO" id="GO:0016879">
    <property type="term" value="F:ligase activity, forming carbon-nitrogen bonds"/>
    <property type="evidence" value="ECO:0007669"/>
    <property type="project" value="TreeGrafter"/>
</dbReference>
<evidence type="ECO:0000256" key="1">
    <source>
        <dbReference type="PROSITE-ProRule" id="PRU00409"/>
    </source>
</evidence>
<name>A0A813HH69_POLGL</name>
<feature type="domain" description="ATP-grasp" evidence="3">
    <location>
        <begin position="349"/>
        <end position="548"/>
    </location>
</feature>
<keyword evidence="5" id="KW-1185">Reference proteome</keyword>
<sequence>MKLSIKQVSSFLGAVTLGLVLRNVFGSFRAQEVLHPSIARSSYEAARGQQQGARRPGGKVTLSGLLNRGKFRKQLPESIGLRAPTHCSVPAAGRIGWRQVEQKDLEIIRSMPSAAITNCEMRGEAMVFRLDLRKATKAGGHAYEIPFPHYIVADEDGSWRETRSTLQLFTVGENGWFHPVGPAHSRRDDISSKGNGAYSHWRHALTSGPNGTSQIRFSTPRNVKLGDLHGMVAVVFPMAPPMGWIEFPGGKKVTHEEIFRELFLQTFATVGEARPHLIEEAAETRAGTRYLWRIGGNGEFSLPLKDGELYEKRMPYQIAEWYSEFEKQGGILFPPPESYKYYQNKVGLARLFQETKVKTPKTWVFSSFAEAFPEVIKGSIDFPVVIKDPYGFSSLGLLQAADADEFLKNVQRYFADALAGVEAIVQSKVIALREARVTYIDGRPFHAYWRIRESLTSASAASNLGGYQDFNFPLNDIAPYVEEFARITGIPVGGVDFIWQEAEPDVKSTPFTLEVSPTSDINPPAPASWSKTYAEFKHTPGYHTEYLAVRRQWTDLMALAVIDRYRQERKHLFVDIDNVVSLSMDRVRRLKGKKEAYSAVEVMKDQAVPGAAEALKKLSSRFFIRFLTARGSYEDPFNVTQTWLGLNGFNGLFDDLIVVGSPESKVAHMSSETLLVDDFTLGHETKVLPEVVCLLLVLLLLLLLLLLLFFFIFFVVVVIVVVVAVVVLIVALVTVPVLLLLLLLLLLSRCF</sequence>
<gene>
    <name evidence="4" type="ORF">PGLA1383_LOCUS52218</name>
</gene>
<dbReference type="Proteomes" id="UP000654075">
    <property type="component" value="Unassembled WGS sequence"/>
</dbReference>
<dbReference type="GO" id="GO:0005737">
    <property type="term" value="C:cytoplasm"/>
    <property type="evidence" value="ECO:0007669"/>
    <property type="project" value="TreeGrafter"/>
</dbReference>
<keyword evidence="2" id="KW-0472">Membrane</keyword>
<dbReference type="InterPro" id="IPR013815">
    <property type="entry name" value="ATP_grasp_subdomain_1"/>
</dbReference>
<keyword evidence="2" id="KW-1133">Transmembrane helix</keyword>
<dbReference type="PANTHER" id="PTHR21621">
    <property type="entry name" value="RIBOSOMAL PROTEIN S6 MODIFICATION PROTEIN"/>
    <property type="match status" value="1"/>
</dbReference>
<dbReference type="AlphaFoldDB" id="A0A813HH69"/>
<evidence type="ECO:0000259" key="3">
    <source>
        <dbReference type="PROSITE" id="PS50975"/>
    </source>
</evidence>
<dbReference type="SUPFAM" id="SSF56059">
    <property type="entry name" value="Glutathione synthetase ATP-binding domain-like"/>
    <property type="match status" value="1"/>
</dbReference>
<evidence type="ECO:0000313" key="5">
    <source>
        <dbReference type="Proteomes" id="UP000654075"/>
    </source>
</evidence>
<dbReference type="PROSITE" id="PS50975">
    <property type="entry name" value="ATP_GRASP"/>
    <property type="match status" value="1"/>
</dbReference>
<organism evidence="4 5">
    <name type="scientific">Polarella glacialis</name>
    <name type="common">Dinoflagellate</name>
    <dbReference type="NCBI Taxonomy" id="89957"/>
    <lineage>
        <taxon>Eukaryota</taxon>
        <taxon>Sar</taxon>
        <taxon>Alveolata</taxon>
        <taxon>Dinophyceae</taxon>
        <taxon>Suessiales</taxon>
        <taxon>Suessiaceae</taxon>
        <taxon>Polarella</taxon>
    </lineage>
</organism>
<dbReference type="InterPro" id="IPR011761">
    <property type="entry name" value="ATP-grasp"/>
</dbReference>
<comment type="caution">
    <text evidence="4">The sequence shown here is derived from an EMBL/GenBank/DDBJ whole genome shotgun (WGS) entry which is preliminary data.</text>
</comment>
<dbReference type="Gene3D" id="3.30.1490.20">
    <property type="entry name" value="ATP-grasp fold, A domain"/>
    <property type="match status" value="1"/>
</dbReference>